<evidence type="ECO:0000259" key="2">
    <source>
        <dbReference type="PROSITE" id="PS50994"/>
    </source>
</evidence>
<dbReference type="CDD" id="cd01647">
    <property type="entry name" value="RT_LTR"/>
    <property type="match status" value="1"/>
</dbReference>
<dbReference type="GO" id="GO:0003676">
    <property type="term" value="F:nucleic acid binding"/>
    <property type="evidence" value="ECO:0007669"/>
    <property type="project" value="InterPro"/>
</dbReference>
<dbReference type="InterPro" id="IPR043502">
    <property type="entry name" value="DNA/RNA_pol_sf"/>
</dbReference>
<dbReference type="FunFam" id="1.10.340.70:FF:000003">
    <property type="entry name" value="Protein CBG25708"/>
    <property type="match status" value="1"/>
</dbReference>
<organism evidence="3 4">
    <name type="scientific">Stylophora pistillata</name>
    <name type="common">Smooth cauliflower coral</name>
    <dbReference type="NCBI Taxonomy" id="50429"/>
    <lineage>
        <taxon>Eukaryota</taxon>
        <taxon>Metazoa</taxon>
        <taxon>Cnidaria</taxon>
        <taxon>Anthozoa</taxon>
        <taxon>Hexacorallia</taxon>
        <taxon>Scleractinia</taxon>
        <taxon>Astrocoeniina</taxon>
        <taxon>Pocilloporidae</taxon>
        <taxon>Stylophora</taxon>
    </lineage>
</organism>
<evidence type="ECO:0000256" key="1">
    <source>
        <dbReference type="SAM" id="MobiDB-lite"/>
    </source>
</evidence>
<dbReference type="Proteomes" id="UP000225706">
    <property type="component" value="Unassembled WGS sequence"/>
</dbReference>
<keyword evidence="4" id="KW-1185">Reference proteome</keyword>
<dbReference type="InterPro" id="IPR012337">
    <property type="entry name" value="RNaseH-like_sf"/>
</dbReference>
<feature type="region of interest" description="Disordered" evidence="1">
    <location>
        <begin position="1120"/>
        <end position="1155"/>
    </location>
</feature>
<dbReference type="PANTHER" id="PTHR37984">
    <property type="entry name" value="PROTEIN CBG26694"/>
    <property type="match status" value="1"/>
</dbReference>
<dbReference type="SUPFAM" id="SSF53098">
    <property type="entry name" value="Ribonuclease H-like"/>
    <property type="match status" value="2"/>
</dbReference>
<dbReference type="InterPro" id="IPR000477">
    <property type="entry name" value="RT_dom"/>
</dbReference>
<evidence type="ECO:0000313" key="4">
    <source>
        <dbReference type="Proteomes" id="UP000225706"/>
    </source>
</evidence>
<gene>
    <name evidence="3" type="primary">K02A2.6</name>
    <name evidence="3" type="ORF">AWC38_SpisGene21297</name>
</gene>
<dbReference type="PANTHER" id="PTHR37984:SF5">
    <property type="entry name" value="PROTEIN NYNRIN-LIKE"/>
    <property type="match status" value="1"/>
</dbReference>
<dbReference type="FunFam" id="3.30.70.270:FF:000003">
    <property type="entry name" value="Transposon Ty3-G Gag-Pol polyprotein"/>
    <property type="match status" value="1"/>
</dbReference>
<dbReference type="InterPro" id="IPR041588">
    <property type="entry name" value="Integrase_H2C2"/>
</dbReference>
<dbReference type="Gene3D" id="3.80.10.10">
    <property type="entry name" value="Ribonuclease Inhibitor"/>
    <property type="match status" value="1"/>
</dbReference>
<dbReference type="SUPFAM" id="SSF52047">
    <property type="entry name" value="RNI-like"/>
    <property type="match status" value="1"/>
</dbReference>
<dbReference type="Gene3D" id="1.10.340.70">
    <property type="match status" value="1"/>
</dbReference>
<dbReference type="SUPFAM" id="SSF56672">
    <property type="entry name" value="DNA/RNA polymerases"/>
    <property type="match status" value="1"/>
</dbReference>
<dbReference type="GO" id="GO:0015074">
    <property type="term" value="P:DNA integration"/>
    <property type="evidence" value="ECO:0007669"/>
    <property type="project" value="InterPro"/>
</dbReference>
<sequence>MLKTAELLSADDLKAVNNLYEYVRQNQEKVLLILDGYDEYSGGKSSPVHQICRGSQLRDFCVMITTRAVKQDELRMPSHAQFELNGLDTREQKKQFARKIRADEGDVEGLLDYLKKQDLEKMAEIPLLLLMLCLLWKEKKHQLPTSRAYIYVGFIQTLLDHMATKESLNVATGKSIDEYQEELSKIRKLAFDALLEDRLYFDYSKFARGDLFEKLIAVGFFQVSKLSGLNLDKIVYFLHKSVQEFLAAWFIVQELTVKKNETVTCLSEVDTFENSRKVAQVLKFVCELPTQAADIVFHHLRYLGEKEGLTNYNFTKTPSIDDLSYEQHDLNLFCVNSPRMISLCYYEEAAFEGPLIESAINGINFTDNLHSLNLDSFHITAKCAAIIAESLHHSPKLRELHLSYNPLRSGYLNKLQILAMENNALGHGIIELAKHLKNVPNLTNLSLNNPNMGEGEASALAHALKYVPECSYKSQTLDVANNVLGHGIIELAKSLNNVPNLTGLDLRNTNMGEDEASALACALKMDCINTHIGLFAFKRLPNGIHSGPAIFQRIMDNLLSDVPKAVSRLDDILVAGTDAEDHLHTLSLVLERLLNSGFRLNKAKCKFFQSSVVYLGHMIDGEGLHPTQDKLKAIRDAPRPKDRPVPAHAEARLQRWALILASYNYKIEYRSSGAHVDADIVTNVTSQMIKKETQLDPVLSQVYTYVISGWPHVVDPSLVPFKTRQDELSTRHGCLLWGARVIVPPSLQEKVLQELHDTHPGISRMKALARSYVWWPNMDSDIELTVSSCSTCQSMRSDPSPVQIHPWTFPARPWSRIHVDFAGPISGCTYLVVVDAYSKFPEVVKMSTTSAKATVTTLRDIFSRHGLPEIIVSDNGPLFTRHGLPLIIVSDNGPQFTSTEFEQFCASNGLLHRTSAVYKPSTNGQAERVVQILKSAIKQAHLTNADVDAVIANYLLIYRTTPHSTTGEPPSLLLMGRRLRNRLDLLTPSVEKHVEARQYSTMLSRTAHRGFRKFNAGDSVLARNFGRGGKWVRGVVTEVLGSRHYMVKVAGNLWKRHIDQLLRRPADVASTRGFLASEYQSMPLDVSPNIDQPSEIVRDSTIPSAYIPPTATLEESILASSGDSRIPNKQPTVSMPVTDPLMNSQPASLSENSDSANVNDTLVVQPGSLCEPLGKSVILLGQPVGPRGT</sequence>
<dbReference type="Pfam" id="PF00078">
    <property type="entry name" value="RVT_1"/>
    <property type="match status" value="1"/>
</dbReference>
<dbReference type="InterPro" id="IPR043128">
    <property type="entry name" value="Rev_trsase/Diguanyl_cyclase"/>
</dbReference>
<dbReference type="InterPro" id="IPR027417">
    <property type="entry name" value="P-loop_NTPase"/>
</dbReference>
<dbReference type="Gene3D" id="3.10.10.10">
    <property type="entry name" value="HIV Type 1 Reverse Transcriptase, subunit A, domain 1"/>
    <property type="match status" value="1"/>
</dbReference>
<dbReference type="Gene3D" id="3.40.50.300">
    <property type="entry name" value="P-loop containing nucleotide triphosphate hydrolases"/>
    <property type="match status" value="1"/>
</dbReference>
<protein>
    <submittedName>
        <fullName evidence="3">Uncharacterized protein K02A2.6</fullName>
    </submittedName>
</protein>
<reference evidence="4" key="1">
    <citation type="journal article" date="2017" name="bioRxiv">
        <title>Comparative analysis of the genomes of Stylophora pistillata and Acropora digitifera provides evidence for extensive differences between species of corals.</title>
        <authorList>
            <person name="Voolstra C.R."/>
            <person name="Li Y."/>
            <person name="Liew Y.J."/>
            <person name="Baumgarten S."/>
            <person name="Zoccola D."/>
            <person name="Flot J.-F."/>
            <person name="Tambutte S."/>
            <person name="Allemand D."/>
            <person name="Aranda M."/>
        </authorList>
    </citation>
    <scope>NUCLEOTIDE SEQUENCE [LARGE SCALE GENOMIC DNA]</scope>
</reference>
<proteinExistence type="predicted"/>
<dbReference type="EMBL" id="LSMT01000765">
    <property type="protein sequence ID" value="PFX14536.1"/>
    <property type="molecule type" value="Genomic_DNA"/>
</dbReference>
<dbReference type="AlphaFoldDB" id="A0A2B4RBL8"/>
<dbReference type="InterPro" id="IPR050951">
    <property type="entry name" value="Retrovirus_Pol_polyprotein"/>
</dbReference>
<dbReference type="InterPro" id="IPR036397">
    <property type="entry name" value="RNaseH_sf"/>
</dbReference>
<feature type="domain" description="Integrase catalytic" evidence="2">
    <location>
        <begin position="809"/>
        <end position="978"/>
    </location>
</feature>
<name>A0A2B4RBL8_STYPI</name>
<dbReference type="Gene3D" id="3.30.420.10">
    <property type="entry name" value="Ribonuclease H-like superfamily/Ribonuclease H"/>
    <property type="match status" value="2"/>
</dbReference>
<comment type="caution">
    <text evidence="3">The sequence shown here is derived from an EMBL/GenBank/DDBJ whole genome shotgun (WGS) entry which is preliminary data.</text>
</comment>
<evidence type="ECO:0000313" key="3">
    <source>
        <dbReference type="EMBL" id="PFX14536.1"/>
    </source>
</evidence>
<dbReference type="STRING" id="50429.A0A2B4RBL8"/>
<dbReference type="InterPro" id="IPR032675">
    <property type="entry name" value="LRR_dom_sf"/>
</dbReference>
<accession>A0A2B4RBL8</accession>
<dbReference type="Gene3D" id="3.30.70.270">
    <property type="match status" value="1"/>
</dbReference>
<dbReference type="Pfam" id="PF17921">
    <property type="entry name" value="Integrase_H2C2"/>
    <property type="match status" value="1"/>
</dbReference>
<dbReference type="OrthoDB" id="120976at2759"/>
<dbReference type="InterPro" id="IPR001584">
    <property type="entry name" value="Integrase_cat-core"/>
</dbReference>
<dbReference type="PROSITE" id="PS50994">
    <property type="entry name" value="INTEGRASE"/>
    <property type="match status" value="1"/>
</dbReference>